<dbReference type="Pfam" id="PF01609">
    <property type="entry name" value="DDE_Tnp_1"/>
    <property type="match status" value="1"/>
</dbReference>
<dbReference type="Proteomes" id="UP000231343">
    <property type="component" value="Unassembled WGS sequence"/>
</dbReference>
<gene>
    <name evidence="2" type="ORF">COT42_00410</name>
</gene>
<reference evidence="2 3" key="1">
    <citation type="submission" date="2017-09" db="EMBL/GenBank/DDBJ databases">
        <title>Depth-based differentiation of microbial function through sediment-hosted aquifers and enrichment of novel symbionts in the deep terrestrial subsurface.</title>
        <authorList>
            <person name="Probst A.J."/>
            <person name="Ladd B."/>
            <person name="Jarett J.K."/>
            <person name="Geller-Mcgrath D.E."/>
            <person name="Sieber C.M."/>
            <person name="Emerson J.B."/>
            <person name="Anantharaman K."/>
            <person name="Thomas B.C."/>
            <person name="Malmstrom R."/>
            <person name="Stieglmeier M."/>
            <person name="Klingl A."/>
            <person name="Woyke T."/>
            <person name="Ryan C.M."/>
            <person name="Banfield J.F."/>
        </authorList>
    </citation>
    <scope>NUCLEOTIDE SEQUENCE [LARGE SCALE GENOMIC DNA]</scope>
    <source>
        <strain evidence="2">CG08_land_8_20_14_0_20_45_16</strain>
    </source>
</reference>
<accession>A0A2H0Y2J6</accession>
<dbReference type="InterPro" id="IPR002559">
    <property type="entry name" value="Transposase_11"/>
</dbReference>
<dbReference type="GO" id="GO:0003677">
    <property type="term" value="F:DNA binding"/>
    <property type="evidence" value="ECO:0007669"/>
    <property type="project" value="InterPro"/>
</dbReference>
<comment type="caution">
    <text evidence="2">The sequence shown here is derived from an EMBL/GenBank/DDBJ whole genome shotgun (WGS) entry which is preliminary data.</text>
</comment>
<dbReference type="AlphaFoldDB" id="A0A2H0Y2J6"/>
<evidence type="ECO:0000313" key="3">
    <source>
        <dbReference type="Proteomes" id="UP000231343"/>
    </source>
</evidence>
<feature type="domain" description="Transposase IS4-like" evidence="1">
    <location>
        <begin position="176"/>
        <end position="280"/>
    </location>
</feature>
<dbReference type="EMBL" id="PEYM01000004">
    <property type="protein sequence ID" value="PIS31721.1"/>
    <property type="molecule type" value="Genomic_DNA"/>
</dbReference>
<organism evidence="2 3">
    <name type="scientific">Candidatus Saganbacteria bacterium CG08_land_8_20_14_0_20_45_16</name>
    <dbReference type="NCBI Taxonomy" id="2014293"/>
    <lineage>
        <taxon>Bacteria</taxon>
        <taxon>Bacillati</taxon>
        <taxon>Saganbacteria</taxon>
    </lineage>
</organism>
<protein>
    <recommendedName>
        <fullName evidence="1">Transposase IS4-like domain-containing protein</fullName>
    </recommendedName>
</protein>
<evidence type="ECO:0000259" key="1">
    <source>
        <dbReference type="Pfam" id="PF01609"/>
    </source>
</evidence>
<proteinExistence type="predicted"/>
<name>A0A2H0Y2J6_UNCSA</name>
<dbReference type="NCBIfam" id="NF033559">
    <property type="entry name" value="transpos_IS1634"/>
    <property type="match status" value="1"/>
</dbReference>
<sequence>MNLRIRKIKNSAGNTSVQVVSRPNRKIKIKKHFGTAKNQEELGHLLRQAGIFISDQISTQQLPFNAVTDEYFEQIILKNVFHNYAYEFLSKCYAKLGFDRVNSKLLKDLAIIRIIEPLSKIKAIELLDEYFGIKYTKNRLYKELPSILNLKQSCEEIAIDFSKKSFGFDFSLVFYDVTMLYFKSLKEDNLKKCGFSKDNKFNQLQIVLALMVTQQGFPIGYEIFEGNKFEGHTIIPVIKAFKQKYAIEKLTVVADAAMLSQSNLKELQDNKINYLVGARLGNLPLSLIKEFSRDLDRIEKKVFFEKLEHYYLICDFSQKRAYKDKSDREKQILRADKLLKNPGQAFKKSKFIKNASNNKLELNKELITKAELLEGIKGYATNVSDLAPELLISRYKDL</sequence>
<dbReference type="GO" id="GO:0004803">
    <property type="term" value="F:transposase activity"/>
    <property type="evidence" value="ECO:0007669"/>
    <property type="project" value="InterPro"/>
</dbReference>
<dbReference type="InterPro" id="IPR047654">
    <property type="entry name" value="IS1634_transpos"/>
</dbReference>
<dbReference type="GO" id="GO:0006313">
    <property type="term" value="P:DNA transposition"/>
    <property type="evidence" value="ECO:0007669"/>
    <property type="project" value="InterPro"/>
</dbReference>
<evidence type="ECO:0000313" key="2">
    <source>
        <dbReference type="EMBL" id="PIS31721.1"/>
    </source>
</evidence>